<protein>
    <recommendedName>
        <fullName evidence="2">Ice-binding protein C-terminal domain-containing protein</fullName>
    </recommendedName>
</protein>
<organism evidence="3 4">
    <name type="scientific">Marinobacter salarius</name>
    <dbReference type="NCBI Taxonomy" id="1420917"/>
    <lineage>
        <taxon>Bacteria</taxon>
        <taxon>Pseudomonadati</taxon>
        <taxon>Pseudomonadota</taxon>
        <taxon>Gammaproteobacteria</taxon>
        <taxon>Pseudomonadales</taxon>
        <taxon>Marinobacteraceae</taxon>
        <taxon>Marinobacter</taxon>
    </lineage>
</organism>
<dbReference type="AlphaFoldDB" id="W5YWN2"/>
<evidence type="ECO:0000259" key="2">
    <source>
        <dbReference type="Pfam" id="PF07589"/>
    </source>
</evidence>
<dbReference type="HOGENOM" id="CLU_1155914_0_0_6"/>
<feature type="domain" description="Ice-binding protein C-terminal" evidence="2">
    <location>
        <begin position="213"/>
        <end position="235"/>
    </location>
</feature>
<dbReference type="KEGG" id="msr:AU15_15440"/>
<gene>
    <name evidence="3" type="ORF">AU15_15440</name>
</gene>
<name>W5YWN2_9GAMM</name>
<proteinExistence type="predicted"/>
<dbReference type="EMBL" id="CP007152">
    <property type="protein sequence ID" value="AHI33279.1"/>
    <property type="molecule type" value="Genomic_DNA"/>
</dbReference>
<dbReference type="NCBIfam" id="TIGR02595">
    <property type="entry name" value="PEP_CTERM"/>
    <property type="match status" value="1"/>
</dbReference>
<reference evidence="3 4" key="1">
    <citation type="journal article" date="2014" name="Genome Announc.">
        <title>Draft Genome Sequences of Marinobacter similis A3d10T and Marinobacter salarius R9SW1T.</title>
        <authorList>
            <person name="Ivanova E.P."/>
            <person name="Ng H.J."/>
            <person name="Webb H.K."/>
            <person name="Feng G."/>
            <person name="Oshima K."/>
            <person name="Hattori M."/>
            <person name="Ohkuma M."/>
            <person name="Sergeev A.F."/>
            <person name="Mikhailov V.V."/>
            <person name="Crawford R.J."/>
            <person name="Sawabe T."/>
        </authorList>
    </citation>
    <scope>NUCLEOTIDE SEQUENCE [LARGE SCALE GENOMIC DNA]</scope>
    <source>
        <strain evidence="4">A3d10 and R9SW1</strain>
    </source>
</reference>
<dbReference type="Pfam" id="PF07589">
    <property type="entry name" value="PEP-CTERM"/>
    <property type="match status" value="1"/>
</dbReference>
<feature type="chain" id="PRO_5004875032" description="Ice-binding protein C-terminal domain-containing protein" evidence="1">
    <location>
        <begin position="25"/>
        <end position="248"/>
    </location>
</feature>
<evidence type="ECO:0000313" key="4">
    <source>
        <dbReference type="Proteomes" id="UP000035081"/>
    </source>
</evidence>
<dbReference type="Proteomes" id="UP000035081">
    <property type="component" value="Chromosome"/>
</dbReference>
<keyword evidence="1" id="KW-0732">Signal</keyword>
<evidence type="ECO:0000256" key="1">
    <source>
        <dbReference type="SAM" id="SignalP"/>
    </source>
</evidence>
<feature type="signal peptide" evidence="1">
    <location>
        <begin position="1"/>
        <end position="24"/>
    </location>
</feature>
<dbReference type="InterPro" id="IPR013424">
    <property type="entry name" value="Ice-binding_C"/>
</dbReference>
<sequence>MKGFNRKVVIGLGLAAAMAGNAYAAPIVNVTNSDGDLYNTEMLTGYSTDGSLMDGMEITTCFASAACETVAFDGTVGSTSYGEAVGSGWSLSVNGDTYNSPFTFNSVQDVTSIVLNGRPGNTIFDILGGDFRSPNSAQGKPFTLSNTGDLADGTTVNVEYSDKLSLDGVFYDDLFTTMAIDFGGSLFSGMFSFLSDTDNNNFAAGSPITPTNPVPEPGTLALLGLGALGFGLRRRSIKRKPSCRLRPL</sequence>
<evidence type="ECO:0000313" key="3">
    <source>
        <dbReference type="EMBL" id="AHI33279.1"/>
    </source>
</evidence>
<accession>W5YWN2</accession>